<feature type="region of interest" description="Disordered" evidence="1">
    <location>
        <begin position="500"/>
        <end position="533"/>
    </location>
</feature>
<dbReference type="InParanoid" id="A0A024FZN1"/>
<dbReference type="PANTHER" id="PTHR14030:SF4">
    <property type="entry name" value="BUB1 KINASE, ISOFORM A-RELATED"/>
    <property type="match status" value="1"/>
</dbReference>
<dbReference type="InterPro" id="IPR015661">
    <property type="entry name" value="Bub1/Mad3"/>
</dbReference>
<feature type="region of interest" description="Disordered" evidence="1">
    <location>
        <begin position="152"/>
        <end position="171"/>
    </location>
</feature>
<protein>
    <recommendedName>
        <fullName evidence="2">BUB1 N-terminal domain-containing protein</fullName>
    </recommendedName>
</protein>
<dbReference type="STRING" id="65357.A0A024FZN1"/>
<feature type="compositionally biased region" description="Basic residues" evidence="1">
    <location>
        <begin position="516"/>
        <end position="525"/>
    </location>
</feature>
<proteinExistence type="predicted"/>
<dbReference type="AlphaFoldDB" id="A0A024FZN1"/>
<dbReference type="PANTHER" id="PTHR14030">
    <property type="entry name" value="MITOTIC CHECKPOINT SERINE/THREONINE-PROTEIN KINASE BUB1"/>
    <property type="match status" value="1"/>
</dbReference>
<sequence>MIPNIMIVQDILRSGFNMYIHTDICLMSLYYSSRFHATQANLVSNPKDIFKYLYQNKIGQHVALFYVGWALVLERLGNHAQAHKIYLKAVQKKAQPSQMLDQKFQDFQRRMSRHWLRMNETGQTQDSETDLANERGVLENLHTFRSLDQNVSISRSNSSQHARNSTNPENPEFLVHEDSIEVTPELTEESDVKWKELGTVKEQDKENVITPTVWNQSGLDNGPEFQASELRAPRVPPTGEALKVYIDDDIAKDKPEVKHPSRRKRSLHQRDDLNPTEEEMLLKRPLKNFDRPSEPQKNIEADRQRSIQELKTARNIPTERPAYDSQSLKTESGAILCFEEIRARNLRGKPCPKYEAQKSLKQRYTTAACANDNRGEMAVVNTFLRPKPLGISNVSDTKLGARKTEDALDRKSWQSKPILTDDTAEDVTINTRVAMADVNEMFCSPKVMCDEVASINFQKKTWEVSRTEPVERKLQFSVYEDSSDNNGAKAETEFQQAQIHHSSQSAFEKAGVNARSKLKKARKPLASRDDIVKKSRLTNRDVMLKLQEKTMDADSSSKTRKEQ</sequence>
<dbReference type="Proteomes" id="UP000053237">
    <property type="component" value="Unassembled WGS sequence"/>
</dbReference>
<feature type="region of interest" description="Disordered" evidence="1">
    <location>
        <begin position="251"/>
        <end position="278"/>
    </location>
</feature>
<evidence type="ECO:0000313" key="3">
    <source>
        <dbReference type="EMBL" id="CCI39768.1"/>
    </source>
</evidence>
<dbReference type="Pfam" id="PF08311">
    <property type="entry name" value="Mad3_BUB1_I"/>
    <property type="match status" value="1"/>
</dbReference>
<dbReference type="GO" id="GO:0032991">
    <property type="term" value="C:protein-containing complex"/>
    <property type="evidence" value="ECO:0007669"/>
    <property type="project" value="UniProtKB-ARBA"/>
</dbReference>
<comment type="caution">
    <text evidence="3">The sequence shown here is derived from an EMBL/GenBank/DDBJ whole genome shotgun (WGS) entry which is preliminary data.</text>
</comment>
<keyword evidence="4" id="KW-1185">Reference proteome</keyword>
<evidence type="ECO:0000313" key="4">
    <source>
        <dbReference type="Proteomes" id="UP000053237"/>
    </source>
</evidence>
<name>A0A024FZN1_9STRA</name>
<dbReference type="SMART" id="SM00777">
    <property type="entry name" value="Mad3_BUB1_I"/>
    <property type="match status" value="1"/>
</dbReference>
<evidence type="ECO:0000256" key="1">
    <source>
        <dbReference type="SAM" id="MobiDB-lite"/>
    </source>
</evidence>
<gene>
    <name evidence="3" type="ORF">BN9_005510</name>
</gene>
<dbReference type="GO" id="GO:0051754">
    <property type="term" value="P:meiotic sister chromatid cohesion, centromeric"/>
    <property type="evidence" value="ECO:0007669"/>
    <property type="project" value="TreeGrafter"/>
</dbReference>
<feature type="compositionally biased region" description="Polar residues" evidence="1">
    <location>
        <begin position="152"/>
        <end position="169"/>
    </location>
</feature>
<evidence type="ECO:0000259" key="2">
    <source>
        <dbReference type="PROSITE" id="PS51489"/>
    </source>
</evidence>
<feature type="domain" description="BUB1 N-terminal" evidence="2">
    <location>
        <begin position="1"/>
        <end position="132"/>
    </location>
</feature>
<dbReference type="InterPro" id="IPR013212">
    <property type="entry name" value="Mad3/Bub1_I"/>
</dbReference>
<dbReference type="OrthoDB" id="248495at2759"/>
<dbReference type="EMBL" id="CAIX01000003">
    <property type="protein sequence ID" value="CCI39768.1"/>
    <property type="molecule type" value="Genomic_DNA"/>
</dbReference>
<accession>A0A024FZN1</accession>
<organism evidence="3 4">
    <name type="scientific">Albugo candida</name>
    <dbReference type="NCBI Taxonomy" id="65357"/>
    <lineage>
        <taxon>Eukaryota</taxon>
        <taxon>Sar</taxon>
        <taxon>Stramenopiles</taxon>
        <taxon>Oomycota</taxon>
        <taxon>Peronosporomycetes</taxon>
        <taxon>Albuginales</taxon>
        <taxon>Albuginaceae</taxon>
        <taxon>Albugo</taxon>
    </lineage>
</organism>
<reference evidence="3 4" key="1">
    <citation type="submission" date="2012-05" db="EMBL/GenBank/DDBJ databases">
        <title>Recombination and specialization in a pathogen metapopulation.</title>
        <authorList>
            <person name="Gardiner A."/>
            <person name="Kemen E."/>
            <person name="Schultz-Larsen T."/>
            <person name="MacLean D."/>
            <person name="Van Oosterhout C."/>
            <person name="Jones J.D.G."/>
        </authorList>
    </citation>
    <scope>NUCLEOTIDE SEQUENCE [LARGE SCALE GENOMIC DNA]</scope>
    <source>
        <strain evidence="3 4">Ac Nc2</strain>
    </source>
</reference>
<dbReference type="GO" id="GO:0007094">
    <property type="term" value="P:mitotic spindle assembly checkpoint signaling"/>
    <property type="evidence" value="ECO:0007669"/>
    <property type="project" value="InterPro"/>
</dbReference>
<dbReference type="Gene3D" id="1.25.40.430">
    <property type="match status" value="1"/>
</dbReference>
<dbReference type="PROSITE" id="PS51489">
    <property type="entry name" value="BUB1_N"/>
    <property type="match status" value="1"/>
</dbReference>
<dbReference type="GO" id="GO:0004672">
    <property type="term" value="F:protein kinase activity"/>
    <property type="evidence" value="ECO:0007669"/>
    <property type="project" value="TreeGrafter"/>
</dbReference>